<name>A0A7H9BHB6_9NEIS</name>
<dbReference type="KEGG" id="chiz:HQ393_06880"/>
<reference evidence="2 3" key="1">
    <citation type="submission" date="2020-07" db="EMBL/GenBank/DDBJ databases">
        <title>Complete genome sequence of Chitinibacter sp. 2T18.</title>
        <authorList>
            <person name="Bae J.-W."/>
            <person name="Choi J.-W."/>
        </authorList>
    </citation>
    <scope>NUCLEOTIDE SEQUENCE [LARGE SCALE GENOMIC DNA]</scope>
    <source>
        <strain evidence="2 3">2T18</strain>
    </source>
</reference>
<organism evidence="2 3">
    <name type="scientific">Chitinibacter bivalviorum</name>
    <dbReference type="NCBI Taxonomy" id="2739434"/>
    <lineage>
        <taxon>Bacteria</taxon>
        <taxon>Pseudomonadati</taxon>
        <taxon>Pseudomonadota</taxon>
        <taxon>Betaproteobacteria</taxon>
        <taxon>Neisseriales</taxon>
        <taxon>Chitinibacteraceae</taxon>
        <taxon>Chitinibacter</taxon>
    </lineage>
</organism>
<feature type="region of interest" description="Disordered" evidence="1">
    <location>
        <begin position="230"/>
        <end position="300"/>
    </location>
</feature>
<accession>A0A7H9BHB6</accession>
<dbReference type="RefSeq" id="WP_179358084.1">
    <property type="nucleotide sequence ID" value="NZ_CP058627.1"/>
</dbReference>
<feature type="compositionally biased region" description="Polar residues" evidence="1">
    <location>
        <begin position="285"/>
        <end position="298"/>
    </location>
</feature>
<gene>
    <name evidence="2" type="ORF">HQ393_06880</name>
</gene>
<dbReference type="Proteomes" id="UP000509597">
    <property type="component" value="Chromosome"/>
</dbReference>
<keyword evidence="3" id="KW-1185">Reference proteome</keyword>
<proteinExistence type="predicted"/>
<dbReference type="AlphaFoldDB" id="A0A7H9BHB6"/>
<evidence type="ECO:0000313" key="2">
    <source>
        <dbReference type="EMBL" id="QLG88005.1"/>
    </source>
</evidence>
<evidence type="ECO:0000313" key="3">
    <source>
        <dbReference type="Proteomes" id="UP000509597"/>
    </source>
</evidence>
<dbReference type="EMBL" id="CP058627">
    <property type="protein sequence ID" value="QLG88005.1"/>
    <property type="molecule type" value="Genomic_DNA"/>
</dbReference>
<sequence>MSSYSTHCLTFFVLSPLLVSCANTSTQGYACAASGALTSFISTTLLCSGKNALASDCVRSKFEFDKALHELSNEITSGQYQVIQNYKNGSSPLTIAKTKPNRCDPDGQIVLLFTGVDRKEKAIDLPPQLADPKRPPEVVQDMMFGGERHIIMKVRDGSSDRYQVLKLQADGAKYTVDTLIKTDRDAKVEIRPFSDEKGNVGYYTWNPKERDPLLVGWVSSNPNSISQFGRQSALLQKDAPESESKSSKVAANDDRKSNAGSTKQKSKPKTKVETPVVAIDDSTKAAGSSTKPKASSKSEVNKVVKFEEIKVVENTRVNSRGVVIDLNKKS</sequence>
<feature type="compositionally biased region" description="Basic and acidic residues" evidence="1">
    <location>
        <begin position="238"/>
        <end position="257"/>
    </location>
</feature>
<evidence type="ECO:0000256" key="1">
    <source>
        <dbReference type="SAM" id="MobiDB-lite"/>
    </source>
</evidence>
<protein>
    <submittedName>
        <fullName evidence="2">Uncharacterized protein</fullName>
    </submittedName>
</protein>